<dbReference type="EMBL" id="SPUK01000008">
    <property type="protein sequence ID" value="TQV95018.1"/>
    <property type="molecule type" value="Genomic_DNA"/>
</dbReference>
<dbReference type="Proteomes" id="UP000315783">
    <property type="component" value="Unassembled WGS sequence"/>
</dbReference>
<dbReference type="InterPro" id="IPR036400">
    <property type="entry name" value="Cyt_B5-like_heme/steroid_sf"/>
</dbReference>
<evidence type="ECO:0000313" key="5">
    <source>
        <dbReference type="Proteomes" id="UP000315783"/>
    </source>
</evidence>
<dbReference type="GO" id="GO:0016020">
    <property type="term" value="C:membrane"/>
    <property type="evidence" value="ECO:0007669"/>
    <property type="project" value="TreeGrafter"/>
</dbReference>
<dbReference type="AlphaFoldDB" id="A0A545VVM0"/>
<sequence length="254" mass="29312">MADMADTELRQRKAKANDDGKAKESAKLRNKAREDDESSSIGLDILRVLTFLFVASCGLSYVISSGESFFWGMQNRPDYLRPEWWKSKFAGPIYLTPDELSEYNGYEKGKPLYLAVNGTIFDVSNGLHMYGIGGSYHFFVGRDASRAYVSGCFEEDLTPDMRGLEEMYLPIDDPEIDSKWTTAEMKELKRQELEEAKERVYKGLKHWVDFFTNSPKYHKIGYVKREEGWLEELPIPALCQSAQKKRKKRTPRNQ</sequence>
<comment type="similarity">
    <text evidence="1">Belongs to the cytochrome b5 family. MAPR subfamily.</text>
</comment>
<dbReference type="OrthoDB" id="10257697at2759"/>
<evidence type="ECO:0000313" key="4">
    <source>
        <dbReference type="EMBL" id="TQV95018.1"/>
    </source>
</evidence>
<reference evidence="4 5" key="1">
    <citation type="journal article" date="2019" name="Appl. Microbiol. Biotechnol.">
        <title>Genome sequence of Isaria javanica and comparative genome analysis insights into family S53 peptidase evolution in fungal entomopathogens.</title>
        <authorList>
            <person name="Lin R."/>
            <person name="Zhang X."/>
            <person name="Xin B."/>
            <person name="Zou M."/>
            <person name="Gao Y."/>
            <person name="Qin F."/>
            <person name="Hu Q."/>
            <person name="Xie B."/>
            <person name="Cheng X."/>
        </authorList>
    </citation>
    <scope>NUCLEOTIDE SEQUENCE [LARGE SCALE GENOMIC DNA]</scope>
    <source>
        <strain evidence="4 5">IJ1G</strain>
    </source>
</reference>
<dbReference type="Gene3D" id="3.10.120.10">
    <property type="entry name" value="Cytochrome b5-like heme/steroid binding domain"/>
    <property type="match status" value="1"/>
</dbReference>
<feature type="domain" description="Cytochrome b5 heme-binding" evidence="3">
    <location>
        <begin position="95"/>
        <end position="177"/>
    </location>
</feature>
<feature type="compositionally biased region" description="Basic and acidic residues" evidence="2">
    <location>
        <begin position="7"/>
        <end position="33"/>
    </location>
</feature>
<proteinExistence type="inferred from homology"/>
<evidence type="ECO:0000256" key="2">
    <source>
        <dbReference type="SAM" id="MobiDB-lite"/>
    </source>
</evidence>
<dbReference type="InterPro" id="IPR001199">
    <property type="entry name" value="Cyt_B5-like_heme/steroid-bd"/>
</dbReference>
<dbReference type="Pfam" id="PF00173">
    <property type="entry name" value="Cyt-b5"/>
    <property type="match status" value="1"/>
</dbReference>
<evidence type="ECO:0000256" key="1">
    <source>
        <dbReference type="ARBA" id="ARBA00038357"/>
    </source>
</evidence>
<dbReference type="FunFam" id="3.10.120.10:FF:000018">
    <property type="entry name" value="Heme/steroid binding domain protein, putative"/>
    <property type="match status" value="1"/>
</dbReference>
<protein>
    <submittedName>
        <fullName evidence="4">Heme/steroid binding domain-containing protein</fullName>
    </submittedName>
</protein>
<dbReference type="SMART" id="SM01117">
    <property type="entry name" value="Cyt-b5"/>
    <property type="match status" value="1"/>
</dbReference>
<organism evidence="4 5">
    <name type="scientific">Cordyceps javanica</name>
    <dbReference type="NCBI Taxonomy" id="43265"/>
    <lineage>
        <taxon>Eukaryota</taxon>
        <taxon>Fungi</taxon>
        <taxon>Dikarya</taxon>
        <taxon>Ascomycota</taxon>
        <taxon>Pezizomycotina</taxon>
        <taxon>Sordariomycetes</taxon>
        <taxon>Hypocreomycetidae</taxon>
        <taxon>Hypocreales</taxon>
        <taxon>Cordycipitaceae</taxon>
        <taxon>Cordyceps</taxon>
    </lineage>
</organism>
<gene>
    <name evidence="4" type="ORF">IF1G_06005</name>
</gene>
<dbReference type="InterPro" id="IPR050577">
    <property type="entry name" value="MAPR/NEUFC/NENF-like"/>
</dbReference>
<dbReference type="PANTHER" id="PTHR10281">
    <property type="entry name" value="MEMBRANE-ASSOCIATED PROGESTERONE RECEPTOR COMPONENT-RELATED"/>
    <property type="match status" value="1"/>
</dbReference>
<feature type="region of interest" description="Disordered" evidence="2">
    <location>
        <begin position="1"/>
        <end position="33"/>
    </location>
</feature>
<name>A0A545VVM0_9HYPO</name>
<dbReference type="PANTHER" id="PTHR10281:SF76">
    <property type="entry name" value="CALCUTTA CUP-RELATED"/>
    <property type="match status" value="1"/>
</dbReference>
<evidence type="ECO:0000259" key="3">
    <source>
        <dbReference type="SMART" id="SM01117"/>
    </source>
</evidence>
<dbReference type="SUPFAM" id="SSF55856">
    <property type="entry name" value="Cytochrome b5-like heme/steroid binding domain"/>
    <property type="match status" value="1"/>
</dbReference>
<accession>A0A545VVM0</accession>
<keyword evidence="5" id="KW-1185">Reference proteome</keyword>
<dbReference type="GO" id="GO:0012505">
    <property type="term" value="C:endomembrane system"/>
    <property type="evidence" value="ECO:0007669"/>
    <property type="project" value="TreeGrafter"/>
</dbReference>
<comment type="caution">
    <text evidence="4">The sequence shown here is derived from an EMBL/GenBank/DDBJ whole genome shotgun (WGS) entry which is preliminary data.</text>
</comment>